<evidence type="ECO:0000313" key="2">
    <source>
        <dbReference type="Proteomes" id="UP000198917"/>
    </source>
</evidence>
<dbReference type="GO" id="GO:0005840">
    <property type="term" value="C:ribosome"/>
    <property type="evidence" value="ECO:0007669"/>
    <property type="project" value="UniProtKB-KW"/>
</dbReference>
<accession>A0A7Z7BNI5</accession>
<proteinExistence type="predicted"/>
<dbReference type="InterPro" id="IPR003776">
    <property type="entry name" value="YcaO-like_dom"/>
</dbReference>
<dbReference type="GO" id="GO:0016740">
    <property type="term" value="F:transferase activity"/>
    <property type="evidence" value="ECO:0007669"/>
    <property type="project" value="UniProtKB-KW"/>
</dbReference>
<organism evidence="1 2">
    <name type="scientific">Agrobacterium fabrum</name>
    <dbReference type="NCBI Taxonomy" id="1176649"/>
    <lineage>
        <taxon>Bacteria</taxon>
        <taxon>Pseudomonadati</taxon>
        <taxon>Pseudomonadota</taxon>
        <taxon>Alphaproteobacteria</taxon>
        <taxon>Hyphomicrobiales</taxon>
        <taxon>Rhizobiaceae</taxon>
        <taxon>Rhizobium/Agrobacterium group</taxon>
        <taxon>Agrobacterium</taxon>
        <taxon>Agrobacterium tumefaciens complex</taxon>
    </lineage>
</organism>
<evidence type="ECO:0000313" key="1">
    <source>
        <dbReference type="EMBL" id="SDJ80564.1"/>
    </source>
</evidence>
<protein>
    <submittedName>
        <fullName evidence="1">Ribosomal protein S12 methylthiotransferase accessory factor</fullName>
    </submittedName>
</protein>
<dbReference type="EMBL" id="FNEW01000002">
    <property type="protein sequence ID" value="SDJ80564.1"/>
    <property type="molecule type" value="Genomic_DNA"/>
</dbReference>
<comment type="caution">
    <text evidence="1">The sequence shown here is derived from an EMBL/GenBank/DDBJ whole genome shotgun (WGS) entry which is preliminary data.</text>
</comment>
<dbReference type="AlphaFoldDB" id="A0A7Z7BNI5"/>
<sequence length="398" mass="43089">MSATTASGQADASFFDPGLLRRFGITRVGDVTGLDIIGIPVWFAARPNSRGLSVSQGKGLFADQARLSAIMEAIEGAVAEETRRHVATFGSIEEMRNKGVPLIPFETVGRIDPDALDLRKERAWVKGTSIRQQQEVFAPYELIGMDFRAEFPWDRQAFRMSSQGLAAGFDHDHTVFHALLELIENDASFLVDTFETRAITPQPFLFPAGMDSLLDDLIQHLSNIGLPPSFFDLTNALGVPVVMASLPRSLQAEDGPATRSAAGAACRPSTHAAAMAALLEAIQSRLTDISGARDDLSPLRYQRDLSTSGPTASRAQPLRQMPADLNFPESDLSLPPWRQLAEHLFARGIEDIHVFPLETEVSGLHVVRVLASGLAPAGGGLQHISPRTLDHLLNLGGT</sequence>
<name>A0A7Z7BNI5_9HYPH</name>
<gene>
    <name evidence="1" type="ORF">SAMN05428983_2898</name>
</gene>
<dbReference type="RefSeq" id="WP_080814583.1">
    <property type="nucleotide sequence ID" value="NZ_CAKKLR010000001.1"/>
</dbReference>
<keyword evidence="1" id="KW-0687">Ribonucleoprotein</keyword>
<dbReference type="PANTHER" id="PTHR37809:SF1">
    <property type="entry name" value="RIBOSOMAL PROTEIN S12 METHYLTHIOTRANSFERASE ACCESSORY FACTOR YCAO"/>
    <property type="match status" value="1"/>
</dbReference>
<dbReference type="Gene3D" id="3.30.160.660">
    <property type="match status" value="1"/>
</dbReference>
<dbReference type="NCBIfam" id="TIGR00702">
    <property type="entry name" value="YcaO-type kinase domain"/>
    <property type="match status" value="1"/>
</dbReference>
<keyword evidence="1" id="KW-0808">Transferase</keyword>
<keyword evidence="1" id="KW-0689">Ribosomal protein</keyword>
<dbReference type="PROSITE" id="PS51664">
    <property type="entry name" value="YCAO"/>
    <property type="match status" value="1"/>
</dbReference>
<dbReference type="Proteomes" id="UP000198917">
    <property type="component" value="Unassembled WGS sequence"/>
</dbReference>
<reference evidence="1 2" key="1">
    <citation type="submission" date="2016-10" db="EMBL/GenBank/DDBJ databases">
        <authorList>
            <person name="Varghese N."/>
            <person name="Submissions S."/>
        </authorList>
    </citation>
    <scope>NUCLEOTIDE SEQUENCE [LARGE SCALE GENOMIC DNA]</scope>
    <source>
        <strain evidence="1 2">PDC82</strain>
    </source>
</reference>
<dbReference type="PANTHER" id="PTHR37809">
    <property type="entry name" value="RIBOSOMAL PROTEIN S12 METHYLTHIOTRANSFERASE ACCESSORY FACTOR YCAO"/>
    <property type="match status" value="1"/>
</dbReference>
<dbReference type="Pfam" id="PF02624">
    <property type="entry name" value="YcaO"/>
    <property type="match status" value="1"/>
</dbReference>